<dbReference type="Gene3D" id="3.90.550.10">
    <property type="entry name" value="Spore Coat Polysaccharide Biosynthesis Protein SpsA, Chain A"/>
    <property type="match status" value="1"/>
</dbReference>
<keyword evidence="3 6" id="KW-0808">Transferase</keyword>
<dbReference type="AlphaFoldDB" id="A0A6C0UER8"/>
<evidence type="ECO:0000313" key="6">
    <source>
        <dbReference type="EMBL" id="QIB73934.1"/>
    </source>
</evidence>
<dbReference type="InterPro" id="IPR029044">
    <property type="entry name" value="Nucleotide-diphossugar_trans"/>
</dbReference>
<evidence type="ECO:0000256" key="2">
    <source>
        <dbReference type="ARBA" id="ARBA00022676"/>
    </source>
</evidence>
<protein>
    <submittedName>
        <fullName evidence="6">Glycosyltransferase family 2 protein</fullName>
    </submittedName>
</protein>
<evidence type="ECO:0000313" key="7">
    <source>
        <dbReference type="Proteomes" id="UP000465846"/>
    </source>
</evidence>
<dbReference type="SUPFAM" id="SSF53448">
    <property type="entry name" value="Nucleotide-diphospho-sugar transferases"/>
    <property type="match status" value="1"/>
</dbReference>
<reference evidence="6 7" key="1">
    <citation type="submission" date="2020-02" db="EMBL/GenBank/DDBJ databases">
        <title>Whole genome sequence of Halogeometricum borinquense strain wsp4.</title>
        <authorList>
            <person name="Verma D.K."/>
            <person name="Gopal K."/>
            <person name="Prasad E.S."/>
        </authorList>
    </citation>
    <scope>NUCLEOTIDE SEQUENCE [LARGE SCALE GENOMIC DNA]</scope>
    <source>
        <strain evidence="7">wsp4</strain>
    </source>
</reference>
<dbReference type="Proteomes" id="UP000465846">
    <property type="component" value="Chromosome"/>
</dbReference>
<evidence type="ECO:0000256" key="1">
    <source>
        <dbReference type="ARBA" id="ARBA00006739"/>
    </source>
</evidence>
<evidence type="ECO:0000256" key="3">
    <source>
        <dbReference type="ARBA" id="ARBA00022679"/>
    </source>
</evidence>
<gene>
    <name evidence="6" type="ORF">G3I44_06290</name>
</gene>
<feature type="domain" description="Glycosyltransferase 2-like" evidence="5">
    <location>
        <begin position="59"/>
        <end position="189"/>
    </location>
</feature>
<evidence type="ECO:0000259" key="5">
    <source>
        <dbReference type="Pfam" id="PF00535"/>
    </source>
</evidence>
<dbReference type="GO" id="GO:0016757">
    <property type="term" value="F:glycosyltransferase activity"/>
    <property type="evidence" value="ECO:0007669"/>
    <property type="project" value="UniProtKB-KW"/>
</dbReference>
<dbReference type="PANTHER" id="PTHR43179:SF12">
    <property type="entry name" value="GALACTOFURANOSYLTRANSFERASE GLFT2"/>
    <property type="match status" value="1"/>
</dbReference>
<dbReference type="PANTHER" id="PTHR43179">
    <property type="entry name" value="RHAMNOSYLTRANSFERASE WBBL"/>
    <property type="match status" value="1"/>
</dbReference>
<dbReference type="GeneID" id="44078993"/>
<sequence length="337" mass="38083">MQSESYTESDSKPPSMADNSEAPADETPCIGRVERLSGVYRQLVETGFDNVQAVEPAISVVVVTFQTNRNAFESVLTAIEAQTDDAFELVVVNNGVDWDIESRLRDLDCGTAYVELVRNCGVTIARNLGAELALSDLLLFLDDDAVPEQNFVAAHRCAHDDSDVVAVRGRIFPQSKTFYNRLQRWYDLGDRTLPYLLNIEGNTSIDREAYRSVSGFDEKLGGRAGHEGIDLTYRLIRTGYDRDQIVYCPDAVIYHDYATSLTGYIRKRIVSRRYRKRLTNRRPELFEFARTYSPPDDVTRNKSPLDHLVHLALDGVIRLGCRAVEVRDTIRSQFLNG</sequence>
<dbReference type="RefSeq" id="WP_163485914.1">
    <property type="nucleotide sequence ID" value="NZ_CP048739.1"/>
</dbReference>
<accession>A0A6C0UER8</accession>
<comment type="similarity">
    <text evidence="1">Belongs to the glycosyltransferase 2 family.</text>
</comment>
<evidence type="ECO:0000256" key="4">
    <source>
        <dbReference type="SAM" id="MobiDB-lite"/>
    </source>
</evidence>
<keyword evidence="2" id="KW-0328">Glycosyltransferase</keyword>
<dbReference type="InterPro" id="IPR001173">
    <property type="entry name" value="Glyco_trans_2-like"/>
</dbReference>
<feature type="region of interest" description="Disordered" evidence="4">
    <location>
        <begin position="1"/>
        <end position="28"/>
    </location>
</feature>
<dbReference type="Pfam" id="PF00535">
    <property type="entry name" value="Glycos_transf_2"/>
    <property type="match status" value="1"/>
</dbReference>
<dbReference type="EMBL" id="CP048739">
    <property type="protein sequence ID" value="QIB73934.1"/>
    <property type="molecule type" value="Genomic_DNA"/>
</dbReference>
<organism evidence="6 7">
    <name type="scientific">Halogeometricum borinquense</name>
    <dbReference type="NCBI Taxonomy" id="60847"/>
    <lineage>
        <taxon>Archaea</taxon>
        <taxon>Methanobacteriati</taxon>
        <taxon>Methanobacteriota</taxon>
        <taxon>Stenosarchaea group</taxon>
        <taxon>Halobacteria</taxon>
        <taxon>Halobacteriales</taxon>
        <taxon>Haloferacaceae</taxon>
        <taxon>Halogeometricum</taxon>
    </lineage>
</organism>
<proteinExistence type="inferred from homology"/>
<name>A0A6C0UER8_9EURY</name>